<dbReference type="Pfam" id="PF00440">
    <property type="entry name" value="TetR_N"/>
    <property type="match status" value="1"/>
</dbReference>
<dbReference type="Pfam" id="PF13972">
    <property type="entry name" value="TetR"/>
    <property type="match status" value="1"/>
</dbReference>
<dbReference type="InterPro" id="IPR009057">
    <property type="entry name" value="Homeodomain-like_sf"/>
</dbReference>
<evidence type="ECO:0000313" key="5">
    <source>
        <dbReference type="Proteomes" id="UP000445696"/>
    </source>
</evidence>
<evidence type="ECO:0000256" key="1">
    <source>
        <dbReference type="ARBA" id="ARBA00023125"/>
    </source>
</evidence>
<accession>A0A845MD92</accession>
<comment type="caution">
    <text evidence="4">The sequence shown here is derived from an EMBL/GenBank/DDBJ whole genome shotgun (WGS) entry which is preliminary data.</text>
</comment>
<evidence type="ECO:0000313" key="4">
    <source>
        <dbReference type="EMBL" id="MZR21849.1"/>
    </source>
</evidence>
<dbReference type="EMBL" id="WTVA01000002">
    <property type="protein sequence ID" value="MZR21849.1"/>
    <property type="molecule type" value="Genomic_DNA"/>
</dbReference>
<dbReference type="GO" id="GO:0003677">
    <property type="term" value="F:DNA binding"/>
    <property type="evidence" value="ECO:0007669"/>
    <property type="project" value="UniProtKB-UniRule"/>
</dbReference>
<dbReference type="AlphaFoldDB" id="A0A845MD92"/>
<name>A0A845MD92_9PROT</name>
<organism evidence="4 5">
    <name type="scientific">Sneathiella chungangensis</name>
    <dbReference type="NCBI Taxonomy" id="1418234"/>
    <lineage>
        <taxon>Bacteria</taxon>
        <taxon>Pseudomonadati</taxon>
        <taxon>Pseudomonadota</taxon>
        <taxon>Alphaproteobacteria</taxon>
        <taxon>Sneathiellales</taxon>
        <taxon>Sneathiellaceae</taxon>
        <taxon>Sneathiella</taxon>
    </lineage>
</organism>
<evidence type="ECO:0000259" key="3">
    <source>
        <dbReference type="PROSITE" id="PS50977"/>
    </source>
</evidence>
<protein>
    <submittedName>
        <fullName evidence="4">TetR family transcriptional regulator</fullName>
    </submittedName>
</protein>
<dbReference type="InterPro" id="IPR050624">
    <property type="entry name" value="HTH-type_Tx_Regulator"/>
</dbReference>
<gene>
    <name evidence="4" type="ORF">GQF03_05860</name>
</gene>
<dbReference type="Proteomes" id="UP000445696">
    <property type="component" value="Unassembled WGS sequence"/>
</dbReference>
<dbReference type="PANTHER" id="PTHR43479:SF12">
    <property type="entry name" value="TRANSCRIPTIONAL REGULATORY PROTEIN"/>
    <property type="match status" value="1"/>
</dbReference>
<evidence type="ECO:0000256" key="2">
    <source>
        <dbReference type="PROSITE-ProRule" id="PRU00335"/>
    </source>
</evidence>
<feature type="DNA-binding region" description="H-T-H motif" evidence="2">
    <location>
        <begin position="46"/>
        <end position="65"/>
    </location>
</feature>
<keyword evidence="5" id="KW-1185">Reference proteome</keyword>
<keyword evidence="1 2" id="KW-0238">DNA-binding</keyword>
<dbReference type="Gene3D" id="1.10.357.10">
    <property type="entry name" value="Tetracycline Repressor, domain 2"/>
    <property type="match status" value="1"/>
</dbReference>
<dbReference type="InterPro" id="IPR001647">
    <property type="entry name" value="HTH_TetR"/>
</dbReference>
<dbReference type="InterPro" id="IPR025722">
    <property type="entry name" value="TetR"/>
</dbReference>
<reference evidence="4 5" key="1">
    <citation type="journal article" date="2014" name="Int. J. Syst. Evol. Microbiol.">
        <title>Sneathiella chungangensis sp. nov., isolated from a marine sand, and emended description of the genus Sneathiella.</title>
        <authorList>
            <person name="Siamphan C."/>
            <person name="Kim H."/>
            <person name="Lee J.S."/>
            <person name="Kim W."/>
        </authorList>
    </citation>
    <scope>NUCLEOTIDE SEQUENCE [LARGE SCALE GENOMIC DNA]</scope>
    <source>
        <strain evidence="4 5">KCTC 32476</strain>
    </source>
</reference>
<feature type="domain" description="HTH tetR-type" evidence="3">
    <location>
        <begin position="23"/>
        <end position="83"/>
    </location>
</feature>
<dbReference type="PROSITE" id="PS50977">
    <property type="entry name" value="HTH_TETR_2"/>
    <property type="match status" value="1"/>
</dbReference>
<dbReference type="PANTHER" id="PTHR43479">
    <property type="entry name" value="ACREF/ENVCD OPERON REPRESSOR-RELATED"/>
    <property type="match status" value="1"/>
</dbReference>
<dbReference type="PRINTS" id="PR00455">
    <property type="entry name" value="HTHTETR"/>
</dbReference>
<sequence>MSISRLSNSRLSCRMGLKMRPKKGNKSKIIEAAIDLFNKDGVGNVGTNRIAAHLQISPGNLYYHFRDKEDIIRAIFPEISAATEAALMINEPNLPGEAQLVAIAKNWMTVVWKYRFFYGNLVELLRNDPELRKLYGRRREATLHFIKSALLATRIREKQGKSPLDGESAMRLAINIWIIALNWIRYLQIDKSDAEISEAEITDGAHQIFALLEPYLDEQAAVILRESFK</sequence>
<dbReference type="SUPFAM" id="SSF46689">
    <property type="entry name" value="Homeodomain-like"/>
    <property type="match status" value="1"/>
</dbReference>
<proteinExistence type="predicted"/>